<name>A0A0C2HEM9_9BACT</name>
<sequence>MISPEAQKQKWGQIFIVDKLFTLHRPQLEFAPLRVLAALRENQTQKPASRPFAAHSQNTMNAGKDFLVNADKGGFTQMKTFKPNLRIIPQNPETLSGYTLRIYRVYAFDLICVQKNDLEDLEPHQ</sequence>
<comment type="caution">
    <text evidence="1">The sequence shown here is derived from an EMBL/GenBank/DDBJ whole genome shotgun (WGS) entry which is preliminary data.</text>
</comment>
<evidence type="ECO:0000313" key="2">
    <source>
        <dbReference type="Proteomes" id="UP000035068"/>
    </source>
</evidence>
<dbReference type="RefSeq" id="WP_040101167.1">
    <property type="nucleotide sequence ID" value="NZ_JWJD01000011.1"/>
</dbReference>
<organism evidence="1 2">
    <name type="scientific">Geoalkalibacter ferrihydriticus DSM 17813</name>
    <dbReference type="NCBI Taxonomy" id="1121915"/>
    <lineage>
        <taxon>Bacteria</taxon>
        <taxon>Pseudomonadati</taxon>
        <taxon>Thermodesulfobacteriota</taxon>
        <taxon>Desulfuromonadia</taxon>
        <taxon>Desulfuromonadales</taxon>
        <taxon>Geoalkalibacteraceae</taxon>
        <taxon>Geoalkalibacter</taxon>
    </lineage>
</organism>
<accession>A0A0C2HEM9</accession>
<evidence type="ECO:0000313" key="1">
    <source>
        <dbReference type="EMBL" id="KIH75406.1"/>
    </source>
</evidence>
<dbReference type="AlphaFoldDB" id="A0A0C2HEM9"/>
<dbReference type="EMBL" id="JWJD01000011">
    <property type="protein sequence ID" value="KIH75406.1"/>
    <property type="molecule type" value="Genomic_DNA"/>
</dbReference>
<protein>
    <submittedName>
        <fullName evidence="1">Uncharacterized protein</fullName>
    </submittedName>
</protein>
<keyword evidence="2" id="KW-1185">Reference proteome</keyword>
<dbReference type="Proteomes" id="UP000035068">
    <property type="component" value="Unassembled WGS sequence"/>
</dbReference>
<proteinExistence type="predicted"/>
<gene>
    <name evidence="1" type="ORF">GFER_16595</name>
</gene>
<reference evidence="1 2" key="1">
    <citation type="submission" date="2014-12" db="EMBL/GenBank/DDBJ databases">
        <title>Genomes of Geoalkalibacter ferrihydriticus and Geoalkalibacter subterraneus, two haloalkaliphilic metal-reducing members of the Geobacteraceae.</title>
        <authorList>
            <person name="Badalamenti J.P."/>
            <person name="Torres C.I."/>
            <person name="Krajmalnik-Brown R."/>
            <person name="Bond D.R."/>
        </authorList>
    </citation>
    <scope>NUCLEOTIDE SEQUENCE [LARGE SCALE GENOMIC DNA]</scope>
    <source>
        <strain evidence="1 2">DSM 17813</strain>
    </source>
</reference>